<accession>A0ABQ5K9L9</accession>
<dbReference type="Gene3D" id="3.30.479.30">
    <property type="entry name" value="Band 7 domain"/>
    <property type="match status" value="1"/>
</dbReference>
<feature type="domain" description="Band 7" evidence="1">
    <location>
        <begin position="24"/>
        <end position="204"/>
    </location>
</feature>
<dbReference type="EMBL" id="BQXS01000030">
    <property type="protein sequence ID" value="GKT27586.1"/>
    <property type="molecule type" value="Genomic_DNA"/>
</dbReference>
<evidence type="ECO:0000313" key="3">
    <source>
        <dbReference type="Proteomes" id="UP001057375"/>
    </source>
</evidence>
<dbReference type="SMART" id="SM00244">
    <property type="entry name" value="PHB"/>
    <property type="match status" value="1"/>
</dbReference>
<dbReference type="PANTHER" id="PTHR43327">
    <property type="entry name" value="STOMATIN-LIKE PROTEIN 2, MITOCHONDRIAL"/>
    <property type="match status" value="1"/>
</dbReference>
<reference evidence="2" key="1">
    <citation type="submission" date="2022-03" db="EMBL/GenBank/DDBJ databases">
        <title>Draft genome sequence of Aduncisulcus paluster, a free-living microaerophilic Fornicata.</title>
        <authorList>
            <person name="Yuyama I."/>
            <person name="Kume K."/>
            <person name="Tamura T."/>
            <person name="Inagaki Y."/>
            <person name="Hashimoto T."/>
        </authorList>
    </citation>
    <scope>NUCLEOTIDE SEQUENCE</scope>
    <source>
        <strain evidence="2">NY0171</strain>
    </source>
</reference>
<evidence type="ECO:0000259" key="1">
    <source>
        <dbReference type="SMART" id="SM00244"/>
    </source>
</evidence>
<organism evidence="2 3">
    <name type="scientific">Aduncisulcus paluster</name>
    <dbReference type="NCBI Taxonomy" id="2918883"/>
    <lineage>
        <taxon>Eukaryota</taxon>
        <taxon>Metamonada</taxon>
        <taxon>Carpediemonas-like organisms</taxon>
        <taxon>Aduncisulcus</taxon>
    </lineage>
</organism>
<dbReference type="PANTHER" id="PTHR43327:SF10">
    <property type="entry name" value="STOMATIN-LIKE PROTEIN 2, MITOCHONDRIAL"/>
    <property type="match status" value="1"/>
</dbReference>
<dbReference type="PRINTS" id="PR00721">
    <property type="entry name" value="STOMATIN"/>
</dbReference>
<name>A0ABQ5K9L9_9EUKA</name>
<sequence length="351" mass="39755">MPIWLIILIVVLGLLFLTFLFFEICAVVVHSSEAIVIERFGKYHRILEPGLHFLIPFYESPRQFSWVKTYLDEKGVPREQTINSHIIDLRESIFNLMRQETQTKEGVFVSINACMAVTITDVKKAIYECDDILNALSNTAQTFFKEVFGQMTFQDALSSQEELNESHLDSFRRTVRDYGVTIHRVDILEFSPRRELTQTLKKQMMAERTRRGEFIRSEGEKTAKNLRAEGIKIQRMTLGRAEQEATRKRSEGLAAAKIALAKAERSALERISSTVAADSISHSDYTISQKYMDLIRLGMAKTKKLEIQLPYVLGGLTGIIDGLSGSFGAVACKDTIPPVDKVAEDDFDDLS</sequence>
<dbReference type="Pfam" id="PF01145">
    <property type="entry name" value="Band_7"/>
    <property type="match status" value="1"/>
</dbReference>
<dbReference type="Proteomes" id="UP001057375">
    <property type="component" value="Unassembled WGS sequence"/>
</dbReference>
<dbReference type="InterPro" id="IPR001972">
    <property type="entry name" value="Stomatin_HflK_fam"/>
</dbReference>
<protein>
    <submittedName>
        <fullName evidence="2">Stomatin/HflK/HflC family like protein</fullName>
    </submittedName>
</protein>
<comment type="caution">
    <text evidence="2">The sequence shown here is derived from an EMBL/GenBank/DDBJ whole genome shotgun (WGS) entry which is preliminary data.</text>
</comment>
<gene>
    <name evidence="2" type="ORF">ADUPG1_000097</name>
</gene>
<proteinExistence type="predicted"/>
<dbReference type="SUPFAM" id="SSF117892">
    <property type="entry name" value="Band 7/SPFH domain"/>
    <property type="match status" value="1"/>
</dbReference>
<dbReference type="InterPro" id="IPR001107">
    <property type="entry name" value="Band_7"/>
</dbReference>
<evidence type="ECO:0000313" key="2">
    <source>
        <dbReference type="EMBL" id="GKT27586.1"/>
    </source>
</evidence>
<dbReference type="InterPro" id="IPR036013">
    <property type="entry name" value="Band_7/SPFH_dom_sf"/>
</dbReference>
<keyword evidence="3" id="KW-1185">Reference proteome</keyword>
<dbReference type="InterPro" id="IPR050710">
    <property type="entry name" value="Band7/mec-2_domain"/>
</dbReference>